<feature type="non-terminal residue" evidence="2">
    <location>
        <position position="209"/>
    </location>
</feature>
<feature type="transmembrane region" description="Helical" evidence="1">
    <location>
        <begin position="92"/>
        <end position="111"/>
    </location>
</feature>
<dbReference type="AlphaFoldDB" id="A0A6G0YFB8"/>
<dbReference type="EMBL" id="VUJU01004338">
    <property type="protein sequence ID" value="KAF0754701.1"/>
    <property type="molecule type" value="Genomic_DNA"/>
</dbReference>
<proteinExistence type="predicted"/>
<organism evidence="2 3">
    <name type="scientific">Aphis craccivora</name>
    <name type="common">Cowpea aphid</name>
    <dbReference type="NCBI Taxonomy" id="307492"/>
    <lineage>
        <taxon>Eukaryota</taxon>
        <taxon>Metazoa</taxon>
        <taxon>Ecdysozoa</taxon>
        <taxon>Arthropoda</taxon>
        <taxon>Hexapoda</taxon>
        <taxon>Insecta</taxon>
        <taxon>Pterygota</taxon>
        <taxon>Neoptera</taxon>
        <taxon>Paraneoptera</taxon>
        <taxon>Hemiptera</taxon>
        <taxon>Sternorrhyncha</taxon>
        <taxon>Aphidomorpha</taxon>
        <taxon>Aphidoidea</taxon>
        <taxon>Aphididae</taxon>
        <taxon>Aphidini</taxon>
        <taxon>Aphis</taxon>
        <taxon>Aphis</taxon>
    </lineage>
</organism>
<keyword evidence="3" id="KW-1185">Reference proteome</keyword>
<keyword evidence="1" id="KW-1133">Transmembrane helix</keyword>
<sequence length="209" mass="24762">MQNIIHPRRRRRFTKHIASTNCIDRFRDARDVSQQFTYTSQHLTFKIPMKYVVLHIIILVYLLSIDHISETAVWVIFRVNHDGWNESPTFKSIVRTETTTAILVIQLYYYFNADRRGYTSHGFIKNSTYDTIQKKRRSIKPESGKYEIRKGGNFKYLGVNINNSNNMHKEIKERISNGNRCCFSINKLLRSKLLSRKSKTTLYTSYLRP</sequence>
<gene>
    <name evidence="2" type="ORF">FWK35_00021439</name>
</gene>
<keyword evidence="1" id="KW-0812">Transmembrane</keyword>
<comment type="caution">
    <text evidence="2">The sequence shown here is derived from an EMBL/GenBank/DDBJ whole genome shotgun (WGS) entry which is preliminary data.</text>
</comment>
<keyword evidence="1" id="KW-0472">Membrane</keyword>
<name>A0A6G0YFB8_APHCR</name>
<accession>A0A6G0YFB8</accession>
<protein>
    <submittedName>
        <fullName evidence="2">Putative transposon-derived protein F52C9.6</fullName>
    </submittedName>
</protein>
<dbReference type="Proteomes" id="UP000478052">
    <property type="component" value="Unassembled WGS sequence"/>
</dbReference>
<evidence type="ECO:0000256" key="1">
    <source>
        <dbReference type="SAM" id="Phobius"/>
    </source>
</evidence>
<evidence type="ECO:0000313" key="3">
    <source>
        <dbReference type="Proteomes" id="UP000478052"/>
    </source>
</evidence>
<feature type="transmembrane region" description="Helical" evidence="1">
    <location>
        <begin position="51"/>
        <end position="77"/>
    </location>
</feature>
<reference evidence="2 3" key="1">
    <citation type="submission" date="2019-08" db="EMBL/GenBank/DDBJ databases">
        <title>Whole genome of Aphis craccivora.</title>
        <authorList>
            <person name="Voronova N.V."/>
            <person name="Shulinski R.S."/>
            <person name="Bandarenka Y.V."/>
            <person name="Zhorov D.G."/>
            <person name="Warner D."/>
        </authorList>
    </citation>
    <scope>NUCLEOTIDE SEQUENCE [LARGE SCALE GENOMIC DNA]</scope>
    <source>
        <strain evidence="2">180601</strain>
        <tissue evidence="2">Whole Body</tissue>
    </source>
</reference>
<evidence type="ECO:0000313" key="2">
    <source>
        <dbReference type="EMBL" id="KAF0754701.1"/>
    </source>
</evidence>